<dbReference type="Proteomes" id="UP000828390">
    <property type="component" value="Unassembled WGS sequence"/>
</dbReference>
<gene>
    <name evidence="1" type="ORF">DPMN_022757</name>
</gene>
<accession>A0A9D4NKW6</accession>
<evidence type="ECO:0000313" key="1">
    <source>
        <dbReference type="EMBL" id="KAH3898522.1"/>
    </source>
</evidence>
<comment type="caution">
    <text evidence="1">The sequence shown here is derived from an EMBL/GenBank/DDBJ whole genome shotgun (WGS) entry which is preliminary data.</text>
</comment>
<name>A0A9D4NKW6_DREPO</name>
<organism evidence="1 2">
    <name type="scientific">Dreissena polymorpha</name>
    <name type="common">Zebra mussel</name>
    <name type="synonym">Mytilus polymorpha</name>
    <dbReference type="NCBI Taxonomy" id="45954"/>
    <lineage>
        <taxon>Eukaryota</taxon>
        <taxon>Metazoa</taxon>
        <taxon>Spiralia</taxon>
        <taxon>Lophotrochozoa</taxon>
        <taxon>Mollusca</taxon>
        <taxon>Bivalvia</taxon>
        <taxon>Autobranchia</taxon>
        <taxon>Heteroconchia</taxon>
        <taxon>Euheterodonta</taxon>
        <taxon>Imparidentia</taxon>
        <taxon>Neoheterodontei</taxon>
        <taxon>Myida</taxon>
        <taxon>Dreissenoidea</taxon>
        <taxon>Dreissenidae</taxon>
        <taxon>Dreissena</taxon>
    </lineage>
</organism>
<dbReference type="AlphaFoldDB" id="A0A9D4NKW6"/>
<proteinExistence type="predicted"/>
<reference evidence="1" key="1">
    <citation type="journal article" date="2019" name="bioRxiv">
        <title>The Genome of the Zebra Mussel, Dreissena polymorpha: A Resource for Invasive Species Research.</title>
        <authorList>
            <person name="McCartney M.A."/>
            <person name="Auch B."/>
            <person name="Kono T."/>
            <person name="Mallez S."/>
            <person name="Zhang Y."/>
            <person name="Obille A."/>
            <person name="Becker A."/>
            <person name="Abrahante J.E."/>
            <person name="Garbe J."/>
            <person name="Badalamenti J.P."/>
            <person name="Herman A."/>
            <person name="Mangelson H."/>
            <person name="Liachko I."/>
            <person name="Sullivan S."/>
            <person name="Sone E.D."/>
            <person name="Koren S."/>
            <person name="Silverstein K.A.T."/>
            <person name="Beckman K.B."/>
            <person name="Gohl D.M."/>
        </authorList>
    </citation>
    <scope>NUCLEOTIDE SEQUENCE</scope>
    <source>
        <strain evidence="1">Duluth1</strain>
        <tissue evidence="1">Whole animal</tissue>
    </source>
</reference>
<sequence length="103" mass="11382">MPEVTKFNPWPEALDSLRNASSVSHPTRDVLNFHPDRKGNLASHYNENCVLLVPYEPYFGQWDDVICGDVGILVTPVSRIPSSASTLSYPDIPALSLAEPRTS</sequence>
<keyword evidence="2" id="KW-1185">Reference proteome</keyword>
<reference evidence="1" key="2">
    <citation type="submission" date="2020-11" db="EMBL/GenBank/DDBJ databases">
        <authorList>
            <person name="McCartney M.A."/>
            <person name="Auch B."/>
            <person name="Kono T."/>
            <person name="Mallez S."/>
            <person name="Becker A."/>
            <person name="Gohl D.M."/>
            <person name="Silverstein K.A.T."/>
            <person name="Koren S."/>
            <person name="Bechman K.B."/>
            <person name="Herman A."/>
            <person name="Abrahante J.E."/>
            <person name="Garbe J."/>
        </authorList>
    </citation>
    <scope>NUCLEOTIDE SEQUENCE</scope>
    <source>
        <strain evidence="1">Duluth1</strain>
        <tissue evidence="1">Whole animal</tissue>
    </source>
</reference>
<protein>
    <submittedName>
        <fullName evidence="1">Uncharacterized protein</fullName>
    </submittedName>
</protein>
<dbReference type="EMBL" id="JAIWYP010000001">
    <property type="protein sequence ID" value="KAH3898522.1"/>
    <property type="molecule type" value="Genomic_DNA"/>
</dbReference>
<evidence type="ECO:0000313" key="2">
    <source>
        <dbReference type="Proteomes" id="UP000828390"/>
    </source>
</evidence>